<proteinExistence type="predicted"/>
<evidence type="ECO:0000256" key="1">
    <source>
        <dbReference type="ARBA" id="ARBA00023002"/>
    </source>
</evidence>
<accession>A0A2R5GZ98</accession>
<comment type="caution">
    <text evidence="4">The sequence shown here is derived from an EMBL/GenBank/DDBJ whole genome shotgun (WGS) entry which is preliminary data.</text>
</comment>
<protein>
    <submittedName>
        <fullName evidence="4">D-3-phosphoglycerate dehydrogenase</fullName>
    </submittedName>
</protein>
<dbReference type="GO" id="GO:0016491">
    <property type="term" value="F:oxidoreductase activity"/>
    <property type="evidence" value="ECO:0007669"/>
    <property type="project" value="UniProtKB-KW"/>
</dbReference>
<dbReference type="InParanoid" id="A0A2R5GZ98"/>
<name>A0A2R5GZ98_9STRA</name>
<evidence type="ECO:0000259" key="3">
    <source>
        <dbReference type="Pfam" id="PF02826"/>
    </source>
</evidence>
<dbReference type="PANTHER" id="PTHR43333">
    <property type="entry name" value="2-HACID_DH_C DOMAIN-CONTAINING PROTEIN"/>
    <property type="match status" value="1"/>
</dbReference>
<evidence type="ECO:0000256" key="2">
    <source>
        <dbReference type="ARBA" id="ARBA00023027"/>
    </source>
</evidence>
<reference evidence="4 5" key="1">
    <citation type="submission" date="2017-12" db="EMBL/GenBank/DDBJ databases">
        <title>Sequencing, de novo assembly and annotation of complete genome of a new Thraustochytrid species, strain FCC1311.</title>
        <authorList>
            <person name="Sedici K."/>
            <person name="Godart F."/>
            <person name="Aiese Cigliano R."/>
            <person name="Sanseverino W."/>
            <person name="Barakat M."/>
            <person name="Ortet P."/>
            <person name="Marechal E."/>
            <person name="Cagnac O."/>
            <person name="Amato A."/>
        </authorList>
    </citation>
    <scope>NUCLEOTIDE SEQUENCE [LARGE SCALE GENOMIC DNA]</scope>
</reference>
<sequence length="345" mass="38425">MAAYAMNFPKIALIMRPSYAVSREVMKRIDVVADENVDFVIGEGPEDLVDKYDEEELAQIGAILLTPRMPTEGLGKLLEPGAALANVKWIHSYNVGVDHMADLLKGTLTTSRPDIAVSNGRGAFSSALAEYIMFSCLHFNKQVTRCQQNKRDKRYDRFTMPVLRGKTIGFVGFGHIAKSAARIAKESFGMKVVALRRNPDKSDSALADKVYTDKFELARNADFVVSTLPGTPATIKFCDEAFFEAMPDGSVFISCGRGSAVDEAALVKQLRSERLYAALDVYEQEPLPESSELWEVPDDRLFMTAHNADLTEDFFQLGWETFRKNLVRFRAGEPLETPVDTAHGY</sequence>
<evidence type="ECO:0000313" key="5">
    <source>
        <dbReference type="Proteomes" id="UP000241890"/>
    </source>
</evidence>
<dbReference type="InterPro" id="IPR036291">
    <property type="entry name" value="NAD(P)-bd_dom_sf"/>
</dbReference>
<dbReference type="CDD" id="cd05300">
    <property type="entry name" value="2-Hacid_dh_1"/>
    <property type="match status" value="1"/>
</dbReference>
<gene>
    <name evidence="4" type="ORF">FCC1311_095772</name>
</gene>
<dbReference type="OrthoDB" id="298012at2759"/>
<keyword evidence="1" id="KW-0560">Oxidoreductase</keyword>
<dbReference type="AlphaFoldDB" id="A0A2R5GZ98"/>
<organism evidence="4 5">
    <name type="scientific">Hondaea fermentalgiana</name>
    <dbReference type="NCBI Taxonomy" id="2315210"/>
    <lineage>
        <taxon>Eukaryota</taxon>
        <taxon>Sar</taxon>
        <taxon>Stramenopiles</taxon>
        <taxon>Bigyra</taxon>
        <taxon>Labyrinthulomycetes</taxon>
        <taxon>Thraustochytrida</taxon>
        <taxon>Thraustochytriidae</taxon>
        <taxon>Hondaea</taxon>
    </lineage>
</organism>
<dbReference type="PANTHER" id="PTHR43333:SF1">
    <property type="entry name" value="D-ISOMER SPECIFIC 2-HYDROXYACID DEHYDROGENASE NAD-BINDING DOMAIN-CONTAINING PROTEIN"/>
    <property type="match status" value="1"/>
</dbReference>
<dbReference type="GO" id="GO:0051287">
    <property type="term" value="F:NAD binding"/>
    <property type="evidence" value="ECO:0007669"/>
    <property type="project" value="InterPro"/>
</dbReference>
<dbReference type="Pfam" id="PF02826">
    <property type="entry name" value="2-Hacid_dh_C"/>
    <property type="match status" value="1"/>
</dbReference>
<dbReference type="Proteomes" id="UP000241890">
    <property type="component" value="Unassembled WGS sequence"/>
</dbReference>
<dbReference type="EMBL" id="BEYU01000154">
    <property type="protein sequence ID" value="GBG33354.1"/>
    <property type="molecule type" value="Genomic_DNA"/>
</dbReference>
<keyword evidence="5" id="KW-1185">Reference proteome</keyword>
<feature type="domain" description="D-isomer specific 2-hydroxyacid dehydrogenase NAD-binding" evidence="3">
    <location>
        <begin position="136"/>
        <end position="308"/>
    </location>
</feature>
<dbReference type="InterPro" id="IPR006140">
    <property type="entry name" value="D-isomer_DH_NAD-bd"/>
</dbReference>
<dbReference type="Gene3D" id="3.40.50.720">
    <property type="entry name" value="NAD(P)-binding Rossmann-like Domain"/>
    <property type="match status" value="2"/>
</dbReference>
<dbReference type="SUPFAM" id="SSF51735">
    <property type="entry name" value="NAD(P)-binding Rossmann-fold domains"/>
    <property type="match status" value="1"/>
</dbReference>
<evidence type="ECO:0000313" key="4">
    <source>
        <dbReference type="EMBL" id="GBG33354.1"/>
    </source>
</evidence>
<keyword evidence="2" id="KW-0520">NAD</keyword>